<name>A0ABS9X4P2_9GAMM</name>
<reference evidence="1" key="1">
    <citation type="submission" date="2022-01" db="EMBL/GenBank/DDBJ databases">
        <title>Colwellia maritima, isolated from seawater.</title>
        <authorList>
            <person name="Kristyanto S."/>
            <person name="Jung J."/>
            <person name="Jeon C.O."/>
        </authorList>
    </citation>
    <scope>NUCLEOTIDE SEQUENCE</scope>
    <source>
        <strain evidence="1">MSW7</strain>
    </source>
</reference>
<accession>A0ABS9X4P2</accession>
<dbReference type="Proteomes" id="UP001139646">
    <property type="component" value="Unassembled WGS sequence"/>
</dbReference>
<dbReference type="Gene3D" id="2.60.120.10">
    <property type="entry name" value="Jelly Rolls"/>
    <property type="match status" value="2"/>
</dbReference>
<keyword evidence="2" id="KW-1185">Reference proteome</keyword>
<organism evidence="1 2">
    <name type="scientific">Colwellia maritima</name>
    <dbReference type="NCBI Taxonomy" id="2912588"/>
    <lineage>
        <taxon>Bacteria</taxon>
        <taxon>Pseudomonadati</taxon>
        <taxon>Pseudomonadota</taxon>
        <taxon>Gammaproteobacteria</taxon>
        <taxon>Alteromonadales</taxon>
        <taxon>Colwelliaceae</taxon>
        <taxon>Colwellia</taxon>
    </lineage>
</organism>
<dbReference type="InterPro" id="IPR014710">
    <property type="entry name" value="RmlC-like_jellyroll"/>
</dbReference>
<protein>
    <submittedName>
        <fullName evidence="1">Uncharacterized protein</fullName>
    </submittedName>
</protein>
<comment type="caution">
    <text evidence="1">The sequence shown here is derived from an EMBL/GenBank/DDBJ whole genome shotgun (WGS) entry which is preliminary data.</text>
</comment>
<evidence type="ECO:0000313" key="1">
    <source>
        <dbReference type="EMBL" id="MCI2285215.1"/>
    </source>
</evidence>
<gene>
    <name evidence="1" type="ORF">L3081_19835</name>
</gene>
<sequence>MSGRLIMQENKVVKLTKSSQCASGYYQDEKLGIYVGVGSDITMIEAVVSHSFNAFIYLIKGDAKFENQQIGTIETVKADDSFVIPQGYDWQKYLQGNLQKFLVIYQQNADILPDVSTKKHIIFIDEQHKMPWQKTSDGFHKKVQYESHNKKFTGVWQGQNFETGVIRFPYNEFILLKQGSLVCVDDQGKTHTINVW</sequence>
<dbReference type="RefSeq" id="WP_242287977.1">
    <property type="nucleotide sequence ID" value="NZ_JAKKSL010000004.1"/>
</dbReference>
<dbReference type="EMBL" id="JAKKSL010000004">
    <property type="protein sequence ID" value="MCI2285215.1"/>
    <property type="molecule type" value="Genomic_DNA"/>
</dbReference>
<evidence type="ECO:0000313" key="2">
    <source>
        <dbReference type="Proteomes" id="UP001139646"/>
    </source>
</evidence>
<proteinExistence type="predicted"/>